<evidence type="ECO:0000313" key="2">
    <source>
        <dbReference type="EMBL" id="KAL2801492.1"/>
    </source>
</evidence>
<sequence length="173" mass="18853">MTTPTDQDQVCEDNPVAVDPDYDTEELSDSFIEAYLGGLQPRYDGAERTPVNKFSLPVDVAGDHVLLSPPRHDVHESSHDGTSVLSQPPRPECHRKPPSLTEAKIDQTYLTQHGQKRHWDNTTSLTSTKAASNAQVDANQAAPAGHGRKRKRDASPCPGIDARKMNNTEGSGT</sequence>
<gene>
    <name evidence="2" type="ORF">BJX63DRAFT_417284</name>
</gene>
<feature type="compositionally biased region" description="Polar residues" evidence="1">
    <location>
        <begin position="121"/>
        <end position="138"/>
    </location>
</feature>
<name>A0ABR4GR69_9EURO</name>
<protein>
    <submittedName>
        <fullName evidence="2">Uncharacterized protein</fullName>
    </submittedName>
</protein>
<organism evidence="2 3">
    <name type="scientific">Aspergillus granulosus</name>
    <dbReference type="NCBI Taxonomy" id="176169"/>
    <lineage>
        <taxon>Eukaryota</taxon>
        <taxon>Fungi</taxon>
        <taxon>Dikarya</taxon>
        <taxon>Ascomycota</taxon>
        <taxon>Pezizomycotina</taxon>
        <taxon>Eurotiomycetes</taxon>
        <taxon>Eurotiomycetidae</taxon>
        <taxon>Eurotiales</taxon>
        <taxon>Aspergillaceae</taxon>
        <taxon>Aspergillus</taxon>
        <taxon>Aspergillus subgen. Nidulantes</taxon>
    </lineage>
</organism>
<feature type="compositionally biased region" description="Basic and acidic residues" evidence="1">
    <location>
        <begin position="70"/>
        <end position="79"/>
    </location>
</feature>
<keyword evidence="3" id="KW-1185">Reference proteome</keyword>
<accession>A0ABR4GR69</accession>
<feature type="region of interest" description="Disordered" evidence="1">
    <location>
        <begin position="67"/>
        <end position="173"/>
    </location>
</feature>
<reference evidence="2 3" key="1">
    <citation type="submission" date="2024-07" db="EMBL/GenBank/DDBJ databases">
        <title>Section-level genome sequencing and comparative genomics of Aspergillus sections Usti and Cavernicolus.</title>
        <authorList>
            <consortium name="Lawrence Berkeley National Laboratory"/>
            <person name="Nybo J.L."/>
            <person name="Vesth T.C."/>
            <person name="Theobald S."/>
            <person name="Frisvad J.C."/>
            <person name="Larsen T.O."/>
            <person name="Kjaerboelling I."/>
            <person name="Rothschild-Mancinelli K."/>
            <person name="Lyhne E.K."/>
            <person name="Kogle M.E."/>
            <person name="Barry K."/>
            <person name="Clum A."/>
            <person name="Na H."/>
            <person name="Ledsgaard L."/>
            <person name="Lin J."/>
            <person name="Lipzen A."/>
            <person name="Kuo A."/>
            <person name="Riley R."/>
            <person name="Mondo S."/>
            <person name="Labutti K."/>
            <person name="Haridas S."/>
            <person name="Pangalinan J."/>
            <person name="Salamov A.A."/>
            <person name="Simmons B.A."/>
            <person name="Magnuson J.K."/>
            <person name="Chen J."/>
            <person name="Drula E."/>
            <person name="Henrissat B."/>
            <person name="Wiebenga A."/>
            <person name="Lubbers R.J."/>
            <person name="Gomes A.C."/>
            <person name="Makela M.R."/>
            <person name="Stajich J."/>
            <person name="Grigoriev I.V."/>
            <person name="Mortensen U.H."/>
            <person name="De Vries R.P."/>
            <person name="Baker S.E."/>
            <person name="Andersen M.R."/>
        </authorList>
    </citation>
    <scope>NUCLEOTIDE SEQUENCE [LARGE SCALE GENOMIC DNA]</scope>
    <source>
        <strain evidence="2 3">CBS 588.65</strain>
    </source>
</reference>
<dbReference type="Proteomes" id="UP001610334">
    <property type="component" value="Unassembled WGS sequence"/>
</dbReference>
<proteinExistence type="predicted"/>
<feature type="region of interest" description="Disordered" evidence="1">
    <location>
        <begin position="1"/>
        <end position="22"/>
    </location>
</feature>
<dbReference type="EMBL" id="JBFXLT010000438">
    <property type="protein sequence ID" value="KAL2801492.1"/>
    <property type="molecule type" value="Genomic_DNA"/>
</dbReference>
<evidence type="ECO:0000256" key="1">
    <source>
        <dbReference type="SAM" id="MobiDB-lite"/>
    </source>
</evidence>
<comment type="caution">
    <text evidence="2">The sequence shown here is derived from an EMBL/GenBank/DDBJ whole genome shotgun (WGS) entry which is preliminary data.</text>
</comment>
<evidence type="ECO:0000313" key="3">
    <source>
        <dbReference type="Proteomes" id="UP001610334"/>
    </source>
</evidence>